<feature type="region of interest" description="Disordered" evidence="8">
    <location>
        <begin position="486"/>
        <end position="510"/>
    </location>
</feature>
<evidence type="ECO:0000256" key="3">
    <source>
        <dbReference type="ARBA" id="ARBA00022679"/>
    </source>
</evidence>
<evidence type="ECO:0000256" key="2">
    <source>
        <dbReference type="ARBA" id="ARBA00022676"/>
    </source>
</evidence>
<evidence type="ECO:0000313" key="11">
    <source>
        <dbReference type="Proteomes" id="UP000277671"/>
    </source>
</evidence>
<dbReference type="GO" id="GO:0016020">
    <property type="term" value="C:membrane"/>
    <property type="evidence" value="ECO:0007669"/>
    <property type="project" value="UniProtKB-SubCell"/>
</dbReference>
<feature type="transmembrane region" description="Helical" evidence="9">
    <location>
        <begin position="31"/>
        <end position="54"/>
    </location>
</feature>
<dbReference type="EMBL" id="RBKT01000001">
    <property type="protein sequence ID" value="RKR91677.1"/>
    <property type="molecule type" value="Genomic_DNA"/>
</dbReference>
<evidence type="ECO:0000256" key="1">
    <source>
        <dbReference type="ARBA" id="ARBA00004141"/>
    </source>
</evidence>
<keyword evidence="11" id="KW-1185">Reference proteome</keyword>
<gene>
    <name evidence="10" type="ORF">BDK92_6079</name>
</gene>
<feature type="transmembrane region" description="Helical" evidence="9">
    <location>
        <begin position="270"/>
        <end position="296"/>
    </location>
</feature>
<evidence type="ECO:0000256" key="7">
    <source>
        <dbReference type="ARBA" id="ARBA00043987"/>
    </source>
</evidence>
<feature type="transmembrane region" description="Helical" evidence="9">
    <location>
        <begin position="427"/>
        <end position="444"/>
    </location>
</feature>
<proteinExistence type="inferred from homology"/>
<dbReference type="AlphaFoldDB" id="A0A495JRS8"/>
<feature type="transmembrane region" description="Helical" evidence="9">
    <location>
        <begin position="359"/>
        <end position="375"/>
    </location>
</feature>
<dbReference type="Pfam" id="PF26314">
    <property type="entry name" value="MptA_B_family"/>
    <property type="match status" value="1"/>
</dbReference>
<comment type="caution">
    <text evidence="10">The sequence shown here is derived from an EMBL/GenBank/DDBJ whole genome shotgun (WGS) entry which is preliminary data.</text>
</comment>
<sequence>MLLLALGAAGTGALPSRNPFPALVALDEVRHYPGPALVCASFGLALLVAAWWRLGGLVRGDHPPTPGALLVTLTLWAAPLLVAPPMFSRDVYSYLAQGAMVGAGLDVYEQGPATLGGPLAAEVPAIWQHTTTPYGPVFLLLATAVAAVTGTQLALGVIGLRLVAAAGVLLLAAVLPSLARRCGVDPAAALWLGVLNPLVLIHLVGGAHNDALMVGLLGAGLATAMARHPALGTALLTLAALVKAPAVVALVFVAPLWAGQLAGRWRTPRALAGTAVVAIGTTVAVTALAGTGYGWIAALDTPVSAANWSLSSALGRATRALLELIGADVAPHAVSFWRWAGLAVALAAGLLLWLRRDELGPVYALGLGLGALVLFGPAIRPWYLLWGLVPVAAAAAEGRLRRWAALACAGLAVIILPDGFAPGIAELGQALLGGGLAALLILAVRHRSRLGRHLTTTYLLLLRFAAGLLLRPAPAAAADHRRAAEPLTVEHDVAHRPRPAPTPSPSRGTR</sequence>
<reference evidence="10 11" key="1">
    <citation type="submission" date="2018-10" db="EMBL/GenBank/DDBJ databases">
        <title>Sequencing the genomes of 1000 actinobacteria strains.</title>
        <authorList>
            <person name="Klenk H.-P."/>
        </authorList>
    </citation>
    <scope>NUCLEOTIDE SEQUENCE [LARGE SCALE GENOMIC DNA]</scope>
    <source>
        <strain evidence="10 11">DSM 45175</strain>
    </source>
</reference>
<evidence type="ECO:0000313" key="10">
    <source>
        <dbReference type="EMBL" id="RKR91677.1"/>
    </source>
</evidence>
<organism evidence="10 11">
    <name type="scientific">Micromonospora pisi</name>
    <dbReference type="NCBI Taxonomy" id="589240"/>
    <lineage>
        <taxon>Bacteria</taxon>
        <taxon>Bacillati</taxon>
        <taxon>Actinomycetota</taxon>
        <taxon>Actinomycetes</taxon>
        <taxon>Micromonosporales</taxon>
        <taxon>Micromonosporaceae</taxon>
        <taxon>Micromonospora</taxon>
    </lineage>
</organism>
<keyword evidence="4 9" id="KW-0812">Transmembrane</keyword>
<comment type="similarity">
    <text evidence="7">Belongs to the MptA/B family.</text>
</comment>
<feature type="transmembrane region" description="Helical" evidence="9">
    <location>
        <begin position="234"/>
        <end position="258"/>
    </location>
</feature>
<feature type="transmembrane region" description="Helical" evidence="9">
    <location>
        <begin position="66"/>
        <end position="87"/>
    </location>
</feature>
<protein>
    <recommendedName>
        <fullName evidence="12">Alpha-1,6-mannosyltransferase</fullName>
    </recommendedName>
</protein>
<feature type="transmembrane region" description="Helical" evidence="9">
    <location>
        <begin position="336"/>
        <end position="354"/>
    </location>
</feature>
<feature type="transmembrane region" description="Helical" evidence="9">
    <location>
        <begin position="186"/>
        <end position="204"/>
    </location>
</feature>
<dbReference type="Proteomes" id="UP000277671">
    <property type="component" value="Unassembled WGS sequence"/>
</dbReference>
<keyword evidence="6 9" id="KW-0472">Membrane</keyword>
<evidence type="ECO:0000256" key="8">
    <source>
        <dbReference type="SAM" id="MobiDB-lite"/>
    </source>
</evidence>
<keyword evidence="5 9" id="KW-1133">Transmembrane helix</keyword>
<evidence type="ECO:0000256" key="6">
    <source>
        <dbReference type="ARBA" id="ARBA00023136"/>
    </source>
</evidence>
<dbReference type="InterPro" id="IPR049829">
    <property type="entry name" value="MptA/B-like"/>
</dbReference>
<keyword evidence="2" id="KW-0328">Glycosyltransferase</keyword>
<feature type="transmembrane region" description="Helical" evidence="9">
    <location>
        <begin position="162"/>
        <end position="180"/>
    </location>
</feature>
<dbReference type="GO" id="GO:0016757">
    <property type="term" value="F:glycosyltransferase activity"/>
    <property type="evidence" value="ECO:0007669"/>
    <property type="project" value="UniProtKB-KW"/>
</dbReference>
<accession>A0A495JRS8</accession>
<evidence type="ECO:0000256" key="9">
    <source>
        <dbReference type="SAM" id="Phobius"/>
    </source>
</evidence>
<dbReference type="NCBIfam" id="NF038066">
    <property type="entry name" value="MptB"/>
    <property type="match status" value="1"/>
</dbReference>
<evidence type="ECO:0000256" key="5">
    <source>
        <dbReference type="ARBA" id="ARBA00022989"/>
    </source>
</evidence>
<keyword evidence="3" id="KW-0808">Transferase</keyword>
<comment type="subcellular location">
    <subcellularLocation>
        <location evidence="1">Membrane</location>
        <topology evidence="1">Multi-pass membrane protein</topology>
    </subcellularLocation>
</comment>
<name>A0A495JRS8_9ACTN</name>
<evidence type="ECO:0008006" key="12">
    <source>
        <dbReference type="Google" id="ProtNLM"/>
    </source>
</evidence>
<evidence type="ECO:0000256" key="4">
    <source>
        <dbReference type="ARBA" id="ARBA00022692"/>
    </source>
</evidence>
<feature type="compositionally biased region" description="Basic and acidic residues" evidence="8">
    <location>
        <begin position="486"/>
        <end position="495"/>
    </location>
</feature>